<dbReference type="InterPro" id="IPR029052">
    <property type="entry name" value="Metallo-depent_PP-like"/>
</dbReference>
<dbReference type="PROSITE" id="PS51318">
    <property type="entry name" value="TAT"/>
    <property type="match status" value="1"/>
</dbReference>
<dbReference type="KEGG" id="dap:Dacet_2631"/>
<dbReference type="PANTHER" id="PTHR43143:SF6">
    <property type="entry name" value="BLL3016 PROTEIN"/>
    <property type="match status" value="1"/>
</dbReference>
<dbReference type="PANTHER" id="PTHR43143">
    <property type="entry name" value="METALLOPHOSPHOESTERASE, CALCINEURIN SUPERFAMILY"/>
    <property type="match status" value="1"/>
</dbReference>
<dbReference type="GO" id="GO:0016787">
    <property type="term" value="F:hydrolase activity"/>
    <property type="evidence" value="ECO:0007669"/>
    <property type="project" value="InterPro"/>
</dbReference>
<dbReference type="EMBL" id="CP001968">
    <property type="protein sequence ID" value="ADD69389.1"/>
    <property type="molecule type" value="Genomic_DNA"/>
</dbReference>
<keyword evidence="3" id="KW-1185">Reference proteome</keyword>
<protein>
    <submittedName>
        <fullName evidence="2">Metallophosphoesterase</fullName>
    </submittedName>
</protein>
<accession>D4H533</accession>
<dbReference type="InterPro" id="IPR004843">
    <property type="entry name" value="Calcineurin-like_PHP"/>
</dbReference>
<dbReference type="HOGENOM" id="CLU_020356_0_0_0"/>
<evidence type="ECO:0000313" key="3">
    <source>
        <dbReference type="Proteomes" id="UP000002012"/>
    </source>
</evidence>
<dbReference type="eggNOG" id="COG1409">
    <property type="taxonomic scope" value="Bacteria"/>
</dbReference>
<reference evidence="2 3" key="1">
    <citation type="journal article" date="2010" name="Stand. Genomic Sci.">
        <title>Complete genome sequence of Denitrovibrio acetiphilus type strain (N2460).</title>
        <authorList>
            <person name="Kiss H."/>
            <person name="Lang E."/>
            <person name="Lapidus A."/>
            <person name="Copeland A."/>
            <person name="Nolan M."/>
            <person name="Glavina Del Rio T."/>
            <person name="Chen F."/>
            <person name="Lucas S."/>
            <person name="Tice H."/>
            <person name="Cheng J.F."/>
            <person name="Han C."/>
            <person name="Goodwin L."/>
            <person name="Pitluck S."/>
            <person name="Liolios K."/>
            <person name="Pati A."/>
            <person name="Ivanova N."/>
            <person name="Mavromatis K."/>
            <person name="Chen A."/>
            <person name="Palaniappan K."/>
            <person name="Land M."/>
            <person name="Hauser L."/>
            <person name="Chang Y.J."/>
            <person name="Jeffries C.D."/>
            <person name="Detter J.C."/>
            <person name="Brettin T."/>
            <person name="Spring S."/>
            <person name="Rohde M."/>
            <person name="Goker M."/>
            <person name="Woyke T."/>
            <person name="Bristow J."/>
            <person name="Eisen J.A."/>
            <person name="Markowitz V."/>
            <person name="Hugenholtz P."/>
            <person name="Kyrpides N.C."/>
            <person name="Klenk H.P."/>
        </authorList>
    </citation>
    <scope>NUCLEOTIDE SEQUENCE [LARGE SCALE GENOMIC DNA]</scope>
    <source>
        <strain evidence="3">DSM 12809 / NBRC 114555 / N2460</strain>
    </source>
</reference>
<dbReference type="SUPFAM" id="SSF56300">
    <property type="entry name" value="Metallo-dependent phosphatases"/>
    <property type="match status" value="1"/>
</dbReference>
<dbReference type="STRING" id="522772.Dacet_2631"/>
<dbReference type="PaxDb" id="522772-Dacet_2631"/>
<dbReference type="InParanoid" id="D4H533"/>
<gene>
    <name evidence="2" type="ordered locus">Dacet_2631</name>
</gene>
<feature type="domain" description="Calcineurin-like phosphoesterase" evidence="1">
    <location>
        <begin position="60"/>
        <end position="326"/>
    </location>
</feature>
<dbReference type="Gene3D" id="3.60.21.10">
    <property type="match status" value="1"/>
</dbReference>
<name>D4H533_DENA2</name>
<sequence length="597" mass="65777" precursor="true">MSKKCIKDFSGLSRRQFLKYSAASASFVAASSLVGCGGDSDSSTPETIAKSTLPSANAWKFGIISDTQWTKDDDGENPASCAVDIINALNAKFVEHDVDLVVHVGDLTDDGRHDFQAYNTKTALTYDYTTADAMGVRARYVQELYNNGIGYFPLRGNHDNSAEAATEFLNFFPQTRTGVQNDGTVQEAAYAAKNPDESYLPNITRTNLLPFNVGSNFSTASHMEGLTYSFDYNNLRFVMLDHFTATDDAEYPISTQQSWIDSTLSGRASGTHAIVFAHKGLITQNHDDNLFGEPAEAGYDYDADDNFIESLANNNVRYYINGHDHMHDRSYVATNDGTTAKVTQLVTASDSSKFYTPQEIPNDVQYFGGVRQTMLSQELYKIGYYIVTVDGDHLTIDYYGAPSYISETGETFSTTPDLKFTKRESFGYSLNGKDFLVAYNESYTDVDVTSANGTRAVILDGINGRTNRDFAGRVLNVEVNTGFYDADEATSSDILYLRGMQASLGSDYTETFTLSMSYSDENVTEEEIDAQSFGLARYTKNGEWENAVFANSDGVTTFVKGSWAEGYDLGTWGVDTSSKTVWAVINTNGYFAAVKNI</sequence>
<dbReference type="RefSeq" id="WP_013011886.1">
    <property type="nucleotide sequence ID" value="NC_013943.1"/>
</dbReference>
<dbReference type="Pfam" id="PF00149">
    <property type="entry name" value="Metallophos"/>
    <property type="match status" value="1"/>
</dbReference>
<dbReference type="InterPro" id="IPR051918">
    <property type="entry name" value="STPP_CPPED1"/>
</dbReference>
<dbReference type="Proteomes" id="UP000002012">
    <property type="component" value="Chromosome"/>
</dbReference>
<evidence type="ECO:0000313" key="2">
    <source>
        <dbReference type="EMBL" id="ADD69389.1"/>
    </source>
</evidence>
<dbReference type="AlphaFoldDB" id="D4H533"/>
<organism evidence="2 3">
    <name type="scientific">Denitrovibrio acetiphilus (strain DSM 12809 / NBRC 114555 / N2460)</name>
    <dbReference type="NCBI Taxonomy" id="522772"/>
    <lineage>
        <taxon>Bacteria</taxon>
        <taxon>Pseudomonadati</taxon>
        <taxon>Deferribacterota</taxon>
        <taxon>Deferribacteres</taxon>
        <taxon>Deferribacterales</taxon>
        <taxon>Geovibrionaceae</taxon>
        <taxon>Denitrovibrio</taxon>
    </lineage>
</organism>
<dbReference type="InterPro" id="IPR006311">
    <property type="entry name" value="TAT_signal"/>
</dbReference>
<evidence type="ECO:0000259" key="1">
    <source>
        <dbReference type="Pfam" id="PF00149"/>
    </source>
</evidence>
<proteinExistence type="predicted"/>